<evidence type="ECO:0000313" key="3">
    <source>
        <dbReference type="EMBL" id="MBB4036924.1"/>
    </source>
</evidence>
<sequence>MDIESQMNKKIHHGHNIKRLREMLGIKQEAIAVELNITQQAVSGLEQKEEVDEPTLERIARIMNIPVEAIKNMTEDTTYNYINTFNDEVTNHNGFYNFNCSFNPIDKIVELYNDKIELYERMLKSEKEKADLFEKLLNDKK</sequence>
<gene>
    <name evidence="3" type="ORF">GGR21_002838</name>
</gene>
<dbReference type="InterPro" id="IPR010982">
    <property type="entry name" value="Lambda_DNA-bd_dom_sf"/>
</dbReference>
<dbReference type="Pfam" id="PF01381">
    <property type="entry name" value="HTH_3"/>
    <property type="match status" value="1"/>
</dbReference>
<keyword evidence="4" id="KW-1185">Reference proteome</keyword>
<feature type="domain" description="HTH cro/C1-type" evidence="2">
    <location>
        <begin position="17"/>
        <end position="70"/>
    </location>
</feature>
<dbReference type="InterPro" id="IPR001387">
    <property type="entry name" value="Cro/C1-type_HTH"/>
</dbReference>
<dbReference type="EMBL" id="JACIEP010000010">
    <property type="protein sequence ID" value="MBB4036924.1"/>
    <property type="molecule type" value="Genomic_DNA"/>
</dbReference>
<name>A0A840CTC4_9BACT</name>
<evidence type="ECO:0000256" key="1">
    <source>
        <dbReference type="SAM" id="Coils"/>
    </source>
</evidence>
<reference evidence="3 4" key="1">
    <citation type="submission" date="2020-08" db="EMBL/GenBank/DDBJ databases">
        <title>Genomic Encyclopedia of Type Strains, Phase IV (KMG-IV): sequencing the most valuable type-strain genomes for metagenomic binning, comparative biology and taxonomic classification.</title>
        <authorList>
            <person name="Goeker M."/>
        </authorList>
    </citation>
    <scope>NUCLEOTIDE SEQUENCE [LARGE SCALE GENOMIC DNA]</scope>
    <source>
        <strain evidence="3 4">DSM 104969</strain>
    </source>
</reference>
<evidence type="ECO:0000259" key="2">
    <source>
        <dbReference type="PROSITE" id="PS50943"/>
    </source>
</evidence>
<keyword evidence="1" id="KW-0175">Coiled coil</keyword>
<comment type="caution">
    <text evidence="3">The sequence shown here is derived from an EMBL/GenBank/DDBJ whole genome shotgun (WGS) entry which is preliminary data.</text>
</comment>
<accession>A0A840CTC4</accession>
<organism evidence="3 4">
    <name type="scientific">Dysgonomonas hofstadii</name>
    <dbReference type="NCBI Taxonomy" id="637886"/>
    <lineage>
        <taxon>Bacteria</taxon>
        <taxon>Pseudomonadati</taxon>
        <taxon>Bacteroidota</taxon>
        <taxon>Bacteroidia</taxon>
        <taxon>Bacteroidales</taxon>
        <taxon>Dysgonomonadaceae</taxon>
        <taxon>Dysgonomonas</taxon>
    </lineage>
</organism>
<protein>
    <submittedName>
        <fullName evidence="3">Transcriptional regulator with XRE-family HTH domain</fullName>
    </submittedName>
</protein>
<dbReference type="GO" id="GO:0003677">
    <property type="term" value="F:DNA binding"/>
    <property type="evidence" value="ECO:0007669"/>
    <property type="project" value="InterPro"/>
</dbReference>
<proteinExistence type="predicted"/>
<dbReference type="SUPFAM" id="SSF47413">
    <property type="entry name" value="lambda repressor-like DNA-binding domains"/>
    <property type="match status" value="1"/>
</dbReference>
<evidence type="ECO:0000313" key="4">
    <source>
        <dbReference type="Proteomes" id="UP000555103"/>
    </source>
</evidence>
<feature type="coiled-coil region" evidence="1">
    <location>
        <begin position="109"/>
        <end position="136"/>
    </location>
</feature>
<dbReference type="CDD" id="cd00093">
    <property type="entry name" value="HTH_XRE"/>
    <property type="match status" value="1"/>
</dbReference>
<dbReference type="AlphaFoldDB" id="A0A840CTC4"/>
<dbReference type="RefSeq" id="WP_221233006.1">
    <property type="nucleotide sequence ID" value="NZ_JACIEP010000010.1"/>
</dbReference>
<dbReference type="PROSITE" id="PS50943">
    <property type="entry name" value="HTH_CROC1"/>
    <property type="match status" value="1"/>
</dbReference>
<dbReference type="Gene3D" id="1.10.260.40">
    <property type="entry name" value="lambda repressor-like DNA-binding domains"/>
    <property type="match status" value="1"/>
</dbReference>
<dbReference type="Proteomes" id="UP000555103">
    <property type="component" value="Unassembled WGS sequence"/>
</dbReference>
<dbReference type="SMART" id="SM00530">
    <property type="entry name" value="HTH_XRE"/>
    <property type="match status" value="1"/>
</dbReference>